<evidence type="ECO:0000313" key="1">
    <source>
        <dbReference type="EMBL" id="XDQ15400.1"/>
    </source>
</evidence>
<accession>A0AB39NAC3</accession>
<organism evidence="1">
    <name type="scientific">Streptomyces sp. R11</name>
    <dbReference type="NCBI Taxonomy" id="3238625"/>
    <lineage>
        <taxon>Bacteria</taxon>
        <taxon>Bacillati</taxon>
        <taxon>Actinomycetota</taxon>
        <taxon>Actinomycetes</taxon>
        <taxon>Kitasatosporales</taxon>
        <taxon>Streptomycetaceae</taxon>
        <taxon>Streptomyces</taxon>
    </lineage>
</organism>
<gene>
    <name evidence="1" type="ORF">AB5J55_40000</name>
</gene>
<dbReference type="RefSeq" id="WP_369275335.1">
    <property type="nucleotide sequence ID" value="NZ_CP163432.1"/>
</dbReference>
<evidence type="ECO:0008006" key="2">
    <source>
        <dbReference type="Google" id="ProtNLM"/>
    </source>
</evidence>
<dbReference type="AlphaFoldDB" id="A0AB39NAC3"/>
<reference evidence="1" key="1">
    <citation type="submission" date="2024-07" db="EMBL/GenBank/DDBJ databases">
        <authorList>
            <person name="Yu S.T."/>
        </authorList>
    </citation>
    <scope>NUCLEOTIDE SEQUENCE</scope>
    <source>
        <strain evidence="1">R11</strain>
    </source>
</reference>
<dbReference type="EMBL" id="CP163432">
    <property type="protein sequence ID" value="XDQ15400.1"/>
    <property type="molecule type" value="Genomic_DNA"/>
</dbReference>
<protein>
    <recommendedName>
        <fullName evidence="2">Zinc-finger domain-containing protein</fullName>
    </recommendedName>
</protein>
<sequence length="57" mass="6450">MSSQTDAVQQARADYEHHMQTCRQCYADSIPCAVAKHLLRLYNNTRRSGAQPGTRGR</sequence>
<proteinExistence type="predicted"/>
<name>A0AB39NAC3_9ACTN</name>